<protein>
    <recommendedName>
        <fullName evidence="3">Aspartate kinase</fullName>
    </recommendedName>
</protein>
<evidence type="ECO:0000313" key="1">
    <source>
        <dbReference type="EMBL" id="MFD2698307.1"/>
    </source>
</evidence>
<keyword evidence="2" id="KW-1185">Reference proteome</keyword>
<dbReference type="EMBL" id="JBHULZ010000041">
    <property type="protein sequence ID" value="MFD2698307.1"/>
    <property type="molecule type" value="Genomic_DNA"/>
</dbReference>
<accession>A0ABW5SEX9</accession>
<evidence type="ECO:0000313" key="2">
    <source>
        <dbReference type="Proteomes" id="UP001597357"/>
    </source>
</evidence>
<name>A0ABW5SEX9_9FLAO</name>
<proteinExistence type="predicted"/>
<reference evidence="2" key="1">
    <citation type="journal article" date="2019" name="Int. J. Syst. Evol. Microbiol.">
        <title>The Global Catalogue of Microorganisms (GCM) 10K type strain sequencing project: providing services to taxonomists for standard genome sequencing and annotation.</title>
        <authorList>
            <consortium name="The Broad Institute Genomics Platform"/>
            <consortium name="The Broad Institute Genome Sequencing Center for Infectious Disease"/>
            <person name="Wu L."/>
            <person name="Ma J."/>
        </authorList>
    </citation>
    <scope>NUCLEOTIDE SEQUENCE [LARGE SCALE GENOMIC DNA]</scope>
    <source>
        <strain evidence="2">KCTC 42255</strain>
    </source>
</reference>
<gene>
    <name evidence="1" type="ORF">ACFSQ0_09910</name>
</gene>
<dbReference type="Proteomes" id="UP001597357">
    <property type="component" value="Unassembled WGS sequence"/>
</dbReference>
<evidence type="ECO:0008006" key="3">
    <source>
        <dbReference type="Google" id="ProtNLM"/>
    </source>
</evidence>
<comment type="caution">
    <text evidence="1">The sequence shown here is derived from an EMBL/GenBank/DDBJ whole genome shotgun (WGS) entry which is preliminary data.</text>
</comment>
<sequence>MKTVAQAVGEVVKGQHFLEEALARGIVNYSALASDLQPKISDLLRKPVKTGAIMMALRRYPIPPHIHQSGQIKNSLRLLGDITLKSDIVAYTFENSATLIPSQVKLLDKINHREQLFYAFTRGITESNLMISGAQKDLVSSYFKRERQMHFRAKLSAISVKLPQDNYKITGLYYQIFKDLAWNGIAVYDVVSTTNEFIALVDDALVEKAFTVIKRLKSNH</sequence>
<organism evidence="1 2">
    <name type="scientific">Mesonia sediminis</name>
    <dbReference type="NCBI Taxonomy" id="1703946"/>
    <lineage>
        <taxon>Bacteria</taxon>
        <taxon>Pseudomonadati</taxon>
        <taxon>Bacteroidota</taxon>
        <taxon>Flavobacteriia</taxon>
        <taxon>Flavobacteriales</taxon>
        <taxon>Flavobacteriaceae</taxon>
        <taxon>Mesonia</taxon>
    </lineage>
</organism>
<dbReference type="RefSeq" id="WP_379047656.1">
    <property type="nucleotide sequence ID" value="NZ_JBHULZ010000041.1"/>
</dbReference>